<dbReference type="AlphaFoldDB" id="A0A0E9RP75"/>
<accession>A0A0E9RP75</accession>
<evidence type="ECO:0000313" key="1">
    <source>
        <dbReference type="EMBL" id="JAH30215.1"/>
    </source>
</evidence>
<name>A0A0E9RP75_ANGAN</name>
<dbReference type="EMBL" id="GBXM01078362">
    <property type="protein sequence ID" value="JAH30215.1"/>
    <property type="molecule type" value="Transcribed_RNA"/>
</dbReference>
<reference evidence="1" key="2">
    <citation type="journal article" date="2015" name="Fish Shellfish Immunol.">
        <title>Early steps in the European eel (Anguilla anguilla)-Vibrio vulnificus interaction in the gills: Role of the RtxA13 toxin.</title>
        <authorList>
            <person name="Callol A."/>
            <person name="Pajuelo D."/>
            <person name="Ebbesson L."/>
            <person name="Teles M."/>
            <person name="MacKenzie S."/>
            <person name="Amaro C."/>
        </authorList>
    </citation>
    <scope>NUCLEOTIDE SEQUENCE</scope>
</reference>
<protein>
    <submittedName>
        <fullName evidence="1">Uncharacterized protein</fullName>
    </submittedName>
</protein>
<sequence length="46" mass="5457">MNNYILTFYAFFHILTEKQPIIQRAFPLYILFIFEAKQSCAKAPES</sequence>
<organism evidence="1">
    <name type="scientific">Anguilla anguilla</name>
    <name type="common">European freshwater eel</name>
    <name type="synonym">Muraena anguilla</name>
    <dbReference type="NCBI Taxonomy" id="7936"/>
    <lineage>
        <taxon>Eukaryota</taxon>
        <taxon>Metazoa</taxon>
        <taxon>Chordata</taxon>
        <taxon>Craniata</taxon>
        <taxon>Vertebrata</taxon>
        <taxon>Euteleostomi</taxon>
        <taxon>Actinopterygii</taxon>
        <taxon>Neopterygii</taxon>
        <taxon>Teleostei</taxon>
        <taxon>Anguilliformes</taxon>
        <taxon>Anguillidae</taxon>
        <taxon>Anguilla</taxon>
    </lineage>
</organism>
<proteinExistence type="predicted"/>
<reference evidence="1" key="1">
    <citation type="submission" date="2014-11" db="EMBL/GenBank/DDBJ databases">
        <authorList>
            <person name="Amaro Gonzalez C."/>
        </authorList>
    </citation>
    <scope>NUCLEOTIDE SEQUENCE</scope>
</reference>